<dbReference type="PANTHER" id="PTHR47473:SF1">
    <property type="entry name" value="METHYLTRANSFERASE DOMAIN-CONTAINING PROTEIN"/>
    <property type="match status" value="1"/>
</dbReference>
<dbReference type="EMBL" id="BPQB01000127">
    <property type="protein sequence ID" value="GJE99974.1"/>
    <property type="molecule type" value="Genomic_DNA"/>
</dbReference>
<proteinExistence type="predicted"/>
<dbReference type="CDD" id="cd02440">
    <property type="entry name" value="AdoMet_MTases"/>
    <property type="match status" value="1"/>
</dbReference>
<dbReference type="Gene3D" id="3.40.50.150">
    <property type="entry name" value="Vaccinia Virus protein VP39"/>
    <property type="match status" value="1"/>
</dbReference>
<dbReference type="AlphaFoldDB" id="A0A9P3GT14"/>
<dbReference type="InterPro" id="IPR041698">
    <property type="entry name" value="Methyltransf_25"/>
</dbReference>
<name>A0A9P3GT14_9APHY</name>
<dbReference type="OrthoDB" id="10253390at2759"/>
<evidence type="ECO:0000313" key="2">
    <source>
        <dbReference type="EMBL" id="GJE99974.1"/>
    </source>
</evidence>
<reference evidence="2 3" key="1">
    <citation type="submission" date="2021-08" db="EMBL/GenBank/DDBJ databases">
        <title>Draft Genome Sequence of Phanerochaete sordida strain YK-624.</title>
        <authorList>
            <person name="Mori T."/>
            <person name="Dohra H."/>
            <person name="Suzuki T."/>
            <person name="Kawagishi H."/>
            <person name="Hirai H."/>
        </authorList>
    </citation>
    <scope>NUCLEOTIDE SEQUENCE [LARGE SCALE GENOMIC DNA]</scope>
    <source>
        <strain evidence="2 3">YK-624</strain>
    </source>
</reference>
<evidence type="ECO:0000313" key="3">
    <source>
        <dbReference type="Proteomes" id="UP000703269"/>
    </source>
</evidence>
<dbReference type="SUPFAM" id="SSF53335">
    <property type="entry name" value="S-adenosyl-L-methionine-dependent methyltransferases"/>
    <property type="match status" value="1"/>
</dbReference>
<gene>
    <name evidence="2" type="ORF">PsYK624_162510</name>
</gene>
<dbReference type="Proteomes" id="UP000703269">
    <property type="component" value="Unassembled WGS sequence"/>
</dbReference>
<evidence type="ECO:0000259" key="1">
    <source>
        <dbReference type="Pfam" id="PF13649"/>
    </source>
</evidence>
<feature type="domain" description="Methyltransferase" evidence="1">
    <location>
        <begin position="122"/>
        <end position="202"/>
    </location>
</feature>
<protein>
    <submittedName>
        <fullName evidence="2">Related to Betaine lipid synthase</fullName>
    </submittedName>
</protein>
<dbReference type="Pfam" id="PF13649">
    <property type="entry name" value="Methyltransf_25"/>
    <property type="match status" value="1"/>
</dbReference>
<dbReference type="InterPro" id="IPR029063">
    <property type="entry name" value="SAM-dependent_MTases_sf"/>
</dbReference>
<comment type="caution">
    <text evidence="2">The sequence shown here is derived from an EMBL/GenBank/DDBJ whole genome shotgun (WGS) entry which is preliminary data.</text>
</comment>
<sequence length="787" mass="88853">MAKAAPLKALALGCLGAGVYKTCPSQSSTKASLLAALSVIIAVSWKHLRPYLIFAWMCFFRPIGKKGGDQQQRLDSFYAGQADVYDATRHRLLRGRHTLLRLCAAHLRQMKKENPTKPLVWVDIGGGTGFNIEEMDKYFPIKDFDSVYLIDLCQPLLDVARRRFVARGWNHVQVLCQDATFFSLPEWDSNLVTARGAVSLFTLSYSLSMIPSYFALLDRIDELLDPAGLLGVADFYTSSRASTPLERAIGNGNERRTGFWSRWFWQIWFDLDHVSLSSARREYLEYRFGTSYNGRNHMVPWLVQIPYYVFVGCSRSRSTARAFKAFEIEAGNTAGSGHITPLHSPPMGPNSPTPSFSSAASTILDMPELELGPAVLNSKASADKLAFPLSSFHYQARFWRLPFLEQKEHSEFRSWIYGFTWEDPEVDMKHLNISRDDSLFVITSAGDNALHYAISARPRRIHCVDMNPCQGHLLELKLAAASALTYEEFWAMFGEGRLANFEDVLDLKLSPFLSSVAYQFWRANTSAFRTGFHMRGYSGHALRVAKYAFALGGVRRWVARMAAAETVAEQGRIWDEHLRPVLLAPWIARLFLANPVFLWNALGVPINQMNCFLKEGVSAMEYAAETLDPIAHETHMRTGAYHYLLCLLGRYTRESCPLFLKPEGFAQLQENNCALLDAFRLHTDSIMNALQGLADGSITKMVVMDHMDWFDPNVATHCPLDAEIAQMHRALAKGGAVYWRSAAREPWYIRNFVDKGFLVEALGIRRPGEGPIDRVNMYASFYRAVKA</sequence>
<organism evidence="2 3">
    <name type="scientific">Phanerochaete sordida</name>
    <dbReference type="NCBI Taxonomy" id="48140"/>
    <lineage>
        <taxon>Eukaryota</taxon>
        <taxon>Fungi</taxon>
        <taxon>Dikarya</taxon>
        <taxon>Basidiomycota</taxon>
        <taxon>Agaricomycotina</taxon>
        <taxon>Agaricomycetes</taxon>
        <taxon>Polyporales</taxon>
        <taxon>Phanerochaetaceae</taxon>
        <taxon>Phanerochaete</taxon>
    </lineage>
</organism>
<keyword evidence="3" id="KW-1185">Reference proteome</keyword>
<dbReference type="InterPro" id="IPR021829">
    <property type="entry name" value="DUF3419"/>
</dbReference>
<dbReference type="PANTHER" id="PTHR47473">
    <property type="entry name" value="BTA1P"/>
    <property type="match status" value="1"/>
</dbReference>
<accession>A0A9P3GT14</accession>
<dbReference type="Pfam" id="PF11899">
    <property type="entry name" value="DUF3419"/>
    <property type="match status" value="1"/>
</dbReference>